<dbReference type="OrthoDB" id="244097at2759"/>
<evidence type="ECO:0000256" key="1">
    <source>
        <dbReference type="ARBA" id="ARBA00010364"/>
    </source>
</evidence>
<keyword evidence="4" id="KW-1185">Reference proteome</keyword>
<evidence type="ECO:0000313" key="3">
    <source>
        <dbReference type="EMBL" id="PUU75078.1"/>
    </source>
</evidence>
<dbReference type="EMBL" id="NESQ01000252">
    <property type="protein sequence ID" value="PUU75078.1"/>
    <property type="molecule type" value="Genomic_DNA"/>
</dbReference>
<dbReference type="NCBIfam" id="TIGR00251">
    <property type="entry name" value="DUF167 family protein"/>
    <property type="match status" value="1"/>
</dbReference>
<dbReference type="SUPFAM" id="SSF69786">
    <property type="entry name" value="YggU-like"/>
    <property type="match status" value="1"/>
</dbReference>
<protein>
    <submittedName>
        <fullName evidence="3">Uncharacterized protein</fullName>
    </submittedName>
</protein>
<dbReference type="InterPro" id="IPR003746">
    <property type="entry name" value="DUF167"/>
</dbReference>
<dbReference type="AlphaFoldDB" id="A0A2T6ZHV6"/>
<sequence length="145" mass="15561">MKSPISLNQKYQNLRLTLRLALRVLPSSPPPRILAITPSYIKLAVEPPPKSGAANEAVVRFICELLGYPKTDGRIVMGRKTQGKVLEIRGVGTDEGLVERVREKLMPPPAVLPVVPSVPGGVRTTKDESVSSSDGLDGATAVGRR</sequence>
<dbReference type="SMART" id="SM01152">
    <property type="entry name" value="DUF167"/>
    <property type="match status" value="1"/>
</dbReference>
<dbReference type="Gene3D" id="3.30.1200.10">
    <property type="entry name" value="YggU-like"/>
    <property type="match status" value="1"/>
</dbReference>
<evidence type="ECO:0000313" key="4">
    <source>
        <dbReference type="Proteomes" id="UP000244722"/>
    </source>
</evidence>
<dbReference type="Pfam" id="PF02594">
    <property type="entry name" value="DUF167"/>
    <property type="match status" value="1"/>
</dbReference>
<name>A0A2T6ZHV6_TUBBO</name>
<reference evidence="3 4" key="1">
    <citation type="submission" date="2017-04" db="EMBL/GenBank/DDBJ databases">
        <title>Draft genome sequence of Tuber borchii Vittad., a whitish edible truffle.</title>
        <authorList>
            <consortium name="DOE Joint Genome Institute"/>
            <person name="Murat C."/>
            <person name="Kuo A."/>
            <person name="Barry K.W."/>
            <person name="Clum A."/>
            <person name="Dockter R.B."/>
            <person name="Fauchery L."/>
            <person name="Iotti M."/>
            <person name="Kohler A."/>
            <person name="Labutti K."/>
            <person name="Lindquist E.A."/>
            <person name="Lipzen A."/>
            <person name="Ohm R.A."/>
            <person name="Wang M."/>
            <person name="Grigoriev I.V."/>
            <person name="Zambonelli A."/>
            <person name="Martin F.M."/>
        </authorList>
    </citation>
    <scope>NUCLEOTIDE SEQUENCE [LARGE SCALE GENOMIC DNA]</scope>
    <source>
        <strain evidence="3 4">Tbo3840</strain>
    </source>
</reference>
<dbReference type="InterPro" id="IPR036591">
    <property type="entry name" value="YggU-like_sf"/>
</dbReference>
<dbReference type="Proteomes" id="UP000244722">
    <property type="component" value="Unassembled WGS sequence"/>
</dbReference>
<comment type="similarity">
    <text evidence="1">Belongs to the UPF0235 family.</text>
</comment>
<comment type="caution">
    <text evidence="3">The sequence shown here is derived from an EMBL/GenBank/DDBJ whole genome shotgun (WGS) entry which is preliminary data.</text>
</comment>
<feature type="region of interest" description="Disordered" evidence="2">
    <location>
        <begin position="116"/>
        <end position="145"/>
    </location>
</feature>
<dbReference type="HAMAP" id="MF_00634">
    <property type="entry name" value="UPF0235"/>
    <property type="match status" value="1"/>
</dbReference>
<gene>
    <name evidence="3" type="ORF">B9Z19DRAFT_1195757</name>
</gene>
<organism evidence="3 4">
    <name type="scientific">Tuber borchii</name>
    <name type="common">White truffle</name>
    <dbReference type="NCBI Taxonomy" id="42251"/>
    <lineage>
        <taxon>Eukaryota</taxon>
        <taxon>Fungi</taxon>
        <taxon>Dikarya</taxon>
        <taxon>Ascomycota</taxon>
        <taxon>Pezizomycotina</taxon>
        <taxon>Pezizomycetes</taxon>
        <taxon>Pezizales</taxon>
        <taxon>Tuberaceae</taxon>
        <taxon>Tuber</taxon>
    </lineage>
</organism>
<accession>A0A2T6ZHV6</accession>
<evidence type="ECO:0000256" key="2">
    <source>
        <dbReference type="SAM" id="MobiDB-lite"/>
    </source>
</evidence>
<proteinExistence type="inferred from homology"/>